<organism evidence="3 4">
    <name type="scientific">Streptomyces lonegramiae</name>
    <dbReference type="NCBI Taxonomy" id="3075524"/>
    <lineage>
        <taxon>Bacteria</taxon>
        <taxon>Bacillati</taxon>
        <taxon>Actinomycetota</taxon>
        <taxon>Actinomycetes</taxon>
        <taxon>Kitasatosporales</taxon>
        <taxon>Streptomycetaceae</taxon>
        <taxon>Streptomyces</taxon>
    </lineage>
</organism>
<sequence length="285" mass="30336">MELPLVVGVDGSDSSLRALDWAVDEAARQGLTLRLVHAARWERYEGNLPSFSADRPAGEVMADHIIASCAERARLRDPDVKVSGEVRPDDAVSALLEEGHEAFAVITGNRGRSELSGMLLGSVSLTVAARALCPVIVVRGAERNLRGGFGRVVLAVGDRAEDSAAARFALGEARARGCELHAVRAWRRPAGRHLDDTDHVYEEQAARILDDALSQVEADEGGTAPRRATVEGPAHRVLLAASADADLLVVGALRRHGHTGLQLGRVSHSVLHHADCPVAVVPQQA</sequence>
<feature type="domain" description="UspA" evidence="2">
    <location>
        <begin position="5"/>
        <end position="139"/>
    </location>
</feature>
<keyword evidence="4" id="KW-1185">Reference proteome</keyword>
<evidence type="ECO:0000313" key="3">
    <source>
        <dbReference type="EMBL" id="MDT0541683.1"/>
    </source>
</evidence>
<evidence type="ECO:0000313" key="4">
    <source>
        <dbReference type="Proteomes" id="UP001180754"/>
    </source>
</evidence>
<dbReference type="RefSeq" id="WP_311722344.1">
    <property type="nucleotide sequence ID" value="NZ_JAVRFD010000001.1"/>
</dbReference>
<dbReference type="PANTHER" id="PTHR46553">
    <property type="entry name" value="ADENINE NUCLEOTIDE ALPHA HYDROLASES-LIKE SUPERFAMILY PROTEIN"/>
    <property type="match status" value="1"/>
</dbReference>
<dbReference type="SUPFAM" id="SSF52402">
    <property type="entry name" value="Adenine nucleotide alpha hydrolases-like"/>
    <property type="match status" value="2"/>
</dbReference>
<feature type="domain" description="UspA" evidence="2">
    <location>
        <begin position="149"/>
        <end position="282"/>
    </location>
</feature>
<dbReference type="Pfam" id="PF00582">
    <property type="entry name" value="Usp"/>
    <property type="match status" value="2"/>
</dbReference>
<reference evidence="3" key="1">
    <citation type="submission" date="2024-05" db="EMBL/GenBank/DDBJ databases">
        <title>30 novel species of actinomycetes from the DSMZ collection.</title>
        <authorList>
            <person name="Nouioui I."/>
        </authorList>
    </citation>
    <scope>NUCLEOTIDE SEQUENCE</scope>
    <source>
        <strain evidence="3">DSM 41529</strain>
    </source>
</reference>
<dbReference type="PRINTS" id="PR01438">
    <property type="entry name" value="UNVRSLSTRESS"/>
</dbReference>
<dbReference type="PANTHER" id="PTHR46553:SF3">
    <property type="entry name" value="ADENINE NUCLEOTIDE ALPHA HYDROLASES-LIKE SUPERFAMILY PROTEIN"/>
    <property type="match status" value="1"/>
</dbReference>
<name>A0ABU2X6Y4_9ACTN</name>
<comment type="caution">
    <text evidence="3">The sequence shown here is derived from an EMBL/GenBank/DDBJ whole genome shotgun (WGS) entry which is preliminary data.</text>
</comment>
<dbReference type="CDD" id="cd00293">
    <property type="entry name" value="USP-like"/>
    <property type="match status" value="1"/>
</dbReference>
<dbReference type="InterPro" id="IPR006016">
    <property type="entry name" value="UspA"/>
</dbReference>
<accession>A0ABU2X6Y4</accession>
<evidence type="ECO:0000256" key="1">
    <source>
        <dbReference type="ARBA" id="ARBA00008791"/>
    </source>
</evidence>
<dbReference type="Gene3D" id="3.40.50.620">
    <property type="entry name" value="HUPs"/>
    <property type="match status" value="2"/>
</dbReference>
<gene>
    <name evidence="3" type="ORF">RND15_02990</name>
</gene>
<proteinExistence type="inferred from homology"/>
<dbReference type="InterPro" id="IPR014729">
    <property type="entry name" value="Rossmann-like_a/b/a_fold"/>
</dbReference>
<evidence type="ECO:0000259" key="2">
    <source>
        <dbReference type="Pfam" id="PF00582"/>
    </source>
</evidence>
<protein>
    <submittedName>
        <fullName evidence="3">Universal stress protein</fullName>
    </submittedName>
</protein>
<dbReference type="Proteomes" id="UP001180754">
    <property type="component" value="Unassembled WGS sequence"/>
</dbReference>
<dbReference type="EMBL" id="JAVRFD010000001">
    <property type="protein sequence ID" value="MDT0541683.1"/>
    <property type="molecule type" value="Genomic_DNA"/>
</dbReference>
<dbReference type="InterPro" id="IPR006015">
    <property type="entry name" value="Universal_stress_UspA"/>
</dbReference>
<comment type="similarity">
    <text evidence="1">Belongs to the universal stress protein A family.</text>
</comment>